<comment type="catalytic activity">
    <reaction evidence="3">
        <text>a 3-oxo acid + succinyl-CoA = a 3-oxoacyl-CoA + succinate</text>
        <dbReference type="Rhea" id="RHEA:24564"/>
        <dbReference type="ChEBI" id="CHEBI:30031"/>
        <dbReference type="ChEBI" id="CHEBI:35973"/>
        <dbReference type="ChEBI" id="CHEBI:57292"/>
        <dbReference type="ChEBI" id="CHEBI:90726"/>
        <dbReference type="EC" id="2.8.3.5"/>
    </reaction>
</comment>
<evidence type="ECO:0000256" key="1">
    <source>
        <dbReference type="ARBA" id="ARBA00007154"/>
    </source>
</evidence>
<dbReference type="InterPro" id="IPR004165">
    <property type="entry name" value="CoA_trans_fam_I"/>
</dbReference>
<sequence length="475" mass="51316">MSTSLYLRTARAYTRNRKKQSIFLARTLASTSRRNEINKVLSSASEALKDMKPDSTVLCGGFGFCGVPDTLIDEVVNKPELKGLAAVLNNAGTDESGLGKLLKTKQIKKMIGSYIGENKTFEKMYLTGEVELELTPQGTLAERCALGGKGIPAFYTPAAFGTVDVKVFHGKPYLLEESIRGDYAFVKAWKADKLGNCQFRLAANNFNGAMRRNAKMTIVEAENIVEPGEIPPEAVHLPGIYFKRVIQSMAPKNIEKYTFAKDPNDPAAKSALGSGDTAAKRERIVRRAAKELKNGMYANLGIGMPMLAPSFVGPEVEVQMQSENGILGLGPYPQKGSEDADLINAGKETVTLHPGAAVFAMQVSGNGDLANWMLPGKIKGFGGAMDLVSNPSMTKVVVTMEHCDKKGNAKIVKQCEFPLTGKACVSRIITELGVFDVDFTKGLTLIEIADGVTVDEIKSKTDAPFTVADDLKLML</sequence>
<dbReference type="PIRSF" id="PIRSF000858">
    <property type="entry name" value="SCOT-t"/>
    <property type="match status" value="1"/>
</dbReference>
<keyword evidence="3" id="KW-0496">Mitochondrion</keyword>
<keyword evidence="6" id="KW-1185">Reference proteome</keyword>
<evidence type="ECO:0000313" key="6">
    <source>
        <dbReference type="Proteomes" id="UP000672032"/>
    </source>
</evidence>
<accession>A0A8A3P8S3</accession>
<dbReference type="PANTHER" id="PTHR13707:SF23">
    <property type="entry name" value="SUCCINYL-COA:3-KETOACID-COENZYME A TRANSFERASE"/>
    <property type="match status" value="1"/>
</dbReference>
<evidence type="ECO:0000256" key="2">
    <source>
        <dbReference type="ARBA" id="ARBA00022679"/>
    </source>
</evidence>
<feature type="active site" description="5-glutamyl coenzyme A thioester intermediate" evidence="4">
    <location>
        <position position="323"/>
    </location>
</feature>
<proteinExistence type="inferred from homology"/>
<dbReference type="SUPFAM" id="SSF100950">
    <property type="entry name" value="NagB/RpiA/CoA transferase-like"/>
    <property type="match status" value="2"/>
</dbReference>
<comment type="similarity">
    <text evidence="1 3">Belongs to the 3-oxoacid CoA-transferase family.</text>
</comment>
<dbReference type="OrthoDB" id="1933379at2759"/>
<evidence type="ECO:0000256" key="3">
    <source>
        <dbReference type="PIRNR" id="PIRNR000858"/>
    </source>
</evidence>
<dbReference type="Proteomes" id="UP000672032">
    <property type="component" value="Chromosome 2"/>
</dbReference>
<dbReference type="InterPro" id="IPR014388">
    <property type="entry name" value="3-oxoacid_CoA-transferase"/>
</dbReference>
<comment type="function">
    <text evidence="3">Key enzyme for ketone body catabolism. Transfers the CoA moiety from succinate to acetoacetate. Formation of the enzyme-CoA intermediate proceeds via an unstable anhydride species formed between the carboxylate groups of the enzyme and substrate.</text>
</comment>
<protein>
    <recommendedName>
        <fullName evidence="3">Succinyl-CoA:3-ketoacid-coenzyme A transferase</fullName>
        <ecNumber evidence="3">2.8.3.5</ecNumber>
    </recommendedName>
</protein>
<organism evidence="5 6">
    <name type="scientific">Monilinia vaccinii-corymbosi</name>
    <dbReference type="NCBI Taxonomy" id="61207"/>
    <lineage>
        <taxon>Eukaryota</taxon>
        <taxon>Fungi</taxon>
        <taxon>Dikarya</taxon>
        <taxon>Ascomycota</taxon>
        <taxon>Pezizomycotina</taxon>
        <taxon>Leotiomycetes</taxon>
        <taxon>Helotiales</taxon>
        <taxon>Sclerotiniaceae</taxon>
        <taxon>Monilinia</taxon>
    </lineage>
</organism>
<dbReference type="InterPro" id="IPR012792">
    <property type="entry name" value="3-oxoacid_CoA-transf_A"/>
</dbReference>
<evidence type="ECO:0000256" key="4">
    <source>
        <dbReference type="PIRSR" id="PIRSR000858-1"/>
    </source>
</evidence>
<evidence type="ECO:0000313" key="5">
    <source>
        <dbReference type="EMBL" id="QSZ31208.1"/>
    </source>
</evidence>
<dbReference type="EMBL" id="CP063406">
    <property type="protein sequence ID" value="QSZ31208.1"/>
    <property type="molecule type" value="Genomic_DNA"/>
</dbReference>
<gene>
    <name evidence="5" type="ORF">DSL72_000771</name>
</gene>
<reference evidence="5" key="1">
    <citation type="submission" date="2020-10" db="EMBL/GenBank/DDBJ databases">
        <title>Genome Sequence of Monilinia vaccinii-corymbosi Sheds Light on Mummy Berry Disease Infection of Blueberry and Mating Type.</title>
        <authorList>
            <person name="Yow A.G."/>
            <person name="Zhang Y."/>
            <person name="Bansal K."/>
            <person name="Eacker S.M."/>
            <person name="Sullivan S."/>
            <person name="Liachko I."/>
            <person name="Cubeta M.A."/>
            <person name="Rollins J.A."/>
            <person name="Ashrafi H."/>
        </authorList>
    </citation>
    <scope>NUCLEOTIDE SEQUENCE</scope>
    <source>
        <strain evidence="5">RL-1</strain>
    </source>
</reference>
<dbReference type="AlphaFoldDB" id="A0A8A3P8S3"/>
<dbReference type="PANTHER" id="PTHR13707">
    <property type="entry name" value="KETOACID-COENZYME A TRANSFERASE"/>
    <property type="match status" value="1"/>
</dbReference>
<name>A0A8A3P8S3_9HELO</name>
<dbReference type="Gene3D" id="3.40.1080.10">
    <property type="entry name" value="Glutaconate Coenzyme A-transferase"/>
    <property type="match status" value="3"/>
</dbReference>
<dbReference type="EC" id="2.8.3.5" evidence="3"/>
<comment type="pathway">
    <text evidence="3">Ketone metabolism; succinyl-CoA degradation; acetoacetyl-CoA from succinyl-CoA: step 1/1.</text>
</comment>
<dbReference type="InterPro" id="IPR037171">
    <property type="entry name" value="NagB/RpiA_transferase-like"/>
</dbReference>
<dbReference type="GO" id="GO:0008260">
    <property type="term" value="F:succinyl-CoA:3-oxo-acid CoA-transferase activity"/>
    <property type="evidence" value="ECO:0007669"/>
    <property type="project" value="UniProtKB-EC"/>
</dbReference>
<dbReference type="NCBIfam" id="TIGR02429">
    <property type="entry name" value="pcaI_scoA_fam"/>
    <property type="match status" value="1"/>
</dbReference>
<dbReference type="GO" id="GO:0046952">
    <property type="term" value="P:ketone body catabolic process"/>
    <property type="evidence" value="ECO:0007669"/>
    <property type="project" value="InterPro"/>
</dbReference>
<dbReference type="SMART" id="SM00882">
    <property type="entry name" value="CoA_trans"/>
    <property type="match status" value="2"/>
</dbReference>
<dbReference type="UniPathway" id="UPA00929">
    <property type="reaction ID" value="UER00894"/>
</dbReference>
<dbReference type="Pfam" id="PF01144">
    <property type="entry name" value="CoA_trans"/>
    <property type="match status" value="3"/>
</dbReference>
<keyword evidence="2 3" id="KW-0808">Transferase</keyword>